<evidence type="ECO:0000313" key="3">
    <source>
        <dbReference type="Proteomes" id="UP000507470"/>
    </source>
</evidence>
<evidence type="ECO:0000313" key="2">
    <source>
        <dbReference type="EMBL" id="CAC5388695.1"/>
    </source>
</evidence>
<accession>A0A6J8BXC7</accession>
<dbReference type="Proteomes" id="UP000507470">
    <property type="component" value="Unassembled WGS sequence"/>
</dbReference>
<reference evidence="2 3" key="1">
    <citation type="submission" date="2020-06" db="EMBL/GenBank/DDBJ databases">
        <authorList>
            <person name="Li R."/>
            <person name="Bekaert M."/>
        </authorList>
    </citation>
    <scope>NUCLEOTIDE SEQUENCE [LARGE SCALE GENOMIC DNA]</scope>
    <source>
        <strain evidence="3">wild</strain>
    </source>
</reference>
<evidence type="ECO:0000256" key="1">
    <source>
        <dbReference type="SAM" id="MobiDB-lite"/>
    </source>
</evidence>
<feature type="compositionally biased region" description="Acidic residues" evidence="1">
    <location>
        <begin position="132"/>
        <end position="141"/>
    </location>
</feature>
<feature type="region of interest" description="Disordered" evidence="1">
    <location>
        <begin position="130"/>
        <end position="168"/>
    </location>
</feature>
<gene>
    <name evidence="2" type="ORF">MCOR_23944</name>
</gene>
<keyword evidence="3" id="KW-1185">Reference proteome</keyword>
<name>A0A6J8BXC7_MYTCO</name>
<sequence length="168" mass="18729">MIGLQQNAAKEDLHVDRDIPYDGNCMFHALSLQLSRFGTRSTDQAQSIGEHVDCADHTILCDVFGNLNCNTCNCLNNTNGILCHRCGIIHTENQCLFNSSEDIKQNDLNKDHNHKFDVDLDSNTTLGSMLEENFDPDDDNEISVGKPHKGPNDSTDTLHENDILLSND</sequence>
<dbReference type="OrthoDB" id="6158363at2759"/>
<dbReference type="Gene3D" id="3.90.70.80">
    <property type="match status" value="1"/>
</dbReference>
<organism evidence="2 3">
    <name type="scientific">Mytilus coruscus</name>
    <name type="common">Sea mussel</name>
    <dbReference type="NCBI Taxonomy" id="42192"/>
    <lineage>
        <taxon>Eukaryota</taxon>
        <taxon>Metazoa</taxon>
        <taxon>Spiralia</taxon>
        <taxon>Lophotrochozoa</taxon>
        <taxon>Mollusca</taxon>
        <taxon>Bivalvia</taxon>
        <taxon>Autobranchia</taxon>
        <taxon>Pteriomorphia</taxon>
        <taxon>Mytilida</taxon>
        <taxon>Mytiloidea</taxon>
        <taxon>Mytilidae</taxon>
        <taxon>Mytilinae</taxon>
        <taxon>Mytilus</taxon>
    </lineage>
</organism>
<proteinExistence type="predicted"/>
<dbReference type="EMBL" id="CACVKT020004242">
    <property type="protein sequence ID" value="CAC5388695.1"/>
    <property type="molecule type" value="Genomic_DNA"/>
</dbReference>
<protein>
    <recommendedName>
        <fullName evidence="4">OTU domain-containing protein</fullName>
    </recommendedName>
</protein>
<evidence type="ECO:0008006" key="4">
    <source>
        <dbReference type="Google" id="ProtNLM"/>
    </source>
</evidence>
<dbReference type="AlphaFoldDB" id="A0A6J8BXC7"/>